<reference evidence="11 12" key="2">
    <citation type="submission" date="2015-05" db="EMBL/GenBank/DDBJ databases">
        <authorList>
            <person name="Morales-Cruz A."/>
            <person name="Amrine K.C."/>
            <person name="Cantu D."/>
        </authorList>
    </citation>
    <scope>NUCLEOTIDE SEQUENCE [LARGE SCALE GENOMIC DNA]</scope>
    <source>
        <strain evidence="11">DA912</strain>
    </source>
</reference>
<dbReference type="InterPro" id="IPR017871">
    <property type="entry name" value="ABC_transporter-like_CS"/>
</dbReference>
<dbReference type="FunFam" id="1.20.1560.10:FF:000055">
    <property type="entry name" value="ABC multidrug transporter (Eurofung)"/>
    <property type="match status" value="1"/>
</dbReference>
<dbReference type="PROSITE" id="PS50929">
    <property type="entry name" value="ABC_TM1F"/>
    <property type="match status" value="2"/>
</dbReference>
<comment type="subcellular location">
    <subcellularLocation>
        <location evidence="1">Membrane</location>
        <topology evidence="1">Multi-pass membrane protein</topology>
    </subcellularLocation>
</comment>
<evidence type="ECO:0000256" key="4">
    <source>
        <dbReference type="ARBA" id="ARBA00022741"/>
    </source>
</evidence>
<dbReference type="GO" id="GO:0016020">
    <property type="term" value="C:membrane"/>
    <property type="evidence" value="ECO:0007669"/>
    <property type="project" value="UniProtKB-SubCell"/>
</dbReference>
<dbReference type="InterPro" id="IPR003439">
    <property type="entry name" value="ABC_transporter-like_ATP-bd"/>
</dbReference>
<gene>
    <name evidence="11" type="ORF">UCDDA912_g04380</name>
</gene>
<feature type="domain" description="ABC transporter" evidence="9">
    <location>
        <begin position="1734"/>
        <end position="1982"/>
    </location>
</feature>
<dbReference type="SMART" id="SM00382">
    <property type="entry name" value="AAA"/>
    <property type="match status" value="2"/>
</dbReference>
<dbReference type="InterPro" id="IPR036640">
    <property type="entry name" value="ABC1_TM_sf"/>
</dbReference>
<feature type="transmembrane region" description="Helical" evidence="8">
    <location>
        <begin position="1451"/>
        <end position="1472"/>
    </location>
</feature>
<name>A0A0G2FNJ8_9PEZI</name>
<dbReference type="CDD" id="cd18580">
    <property type="entry name" value="ABC_6TM_ABCC_D2"/>
    <property type="match status" value="1"/>
</dbReference>
<dbReference type="OrthoDB" id="6500128at2759"/>
<evidence type="ECO:0000256" key="5">
    <source>
        <dbReference type="ARBA" id="ARBA00022840"/>
    </source>
</evidence>
<dbReference type="Proteomes" id="UP000034680">
    <property type="component" value="Unassembled WGS sequence"/>
</dbReference>
<feature type="transmembrane region" description="Helical" evidence="8">
    <location>
        <begin position="671"/>
        <end position="690"/>
    </location>
</feature>
<dbReference type="Gene3D" id="2.70.98.10">
    <property type="match status" value="1"/>
</dbReference>
<dbReference type="Gene3D" id="1.20.1610.10">
    <property type="entry name" value="alpha-1,2-mannosidases domains"/>
    <property type="match status" value="1"/>
</dbReference>
<feature type="transmembrane region" description="Helical" evidence="8">
    <location>
        <begin position="642"/>
        <end position="659"/>
    </location>
</feature>
<dbReference type="Gene3D" id="3.30.2080.10">
    <property type="entry name" value="GH92 mannosidase domain"/>
    <property type="match status" value="1"/>
</dbReference>
<dbReference type="STRING" id="1214573.A0A0G2FNJ8"/>
<dbReference type="PROSITE" id="PS00211">
    <property type="entry name" value="ABC_TRANSPORTER_1"/>
    <property type="match status" value="2"/>
</dbReference>
<dbReference type="InterPro" id="IPR011527">
    <property type="entry name" value="ABC1_TM_dom"/>
</dbReference>
<feature type="transmembrane region" description="Helical" evidence="8">
    <location>
        <begin position="1033"/>
        <end position="1057"/>
    </location>
</feature>
<keyword evidence="7 8" id="KW-0472">Membrane</keyword>
<feature type="transmembrane region" description="Helical" evidence="8">
    <location>
        <begin position="702"/>
        <end position="723"/>
    </location>
</feature>
<dbReference type="Pfam" id="PF00005">
    <property type="entry name" value="ABC_tran"/>
    <property type="match status" value="2"/>
</dbReference>
<keyword evidence="4" id="KW-0547">Nucleotide-binding</keyword>
<feature type="transmembrane region" description="Helical" evidence="8">
    <location>
        <begin position="1408"/>
        <end position="1431"/>
    </location>
</feature>
<proteinExistence type="predicted"/>
<evidence type="ECO:0000259" key="10">
    <source>
        <dbReference type="PROSITE" id="PS50929"/>
    </source>
</evidence>
<dbReference type="InterPro" id="IPR012939">
    <property type="entry name" value="Glyco_hydro_92"/>
</dbReference>
<feature type="domain" description="ABC transmembrane type-1" evidence="10">
    <location>
        <begin position="824"/>
        <end position="1092"/>
    </location>
</feature>
<dbReference type="InterPro" id="IPR027417">
    <property type="entry name" value="P-loop_NTPase"/>
</dbReference>
<dbReference type="PANTHER" id="PTHR24223:SF345">
    <property type="entry name" value="ABC MULTIDRUG TRANSPORTER (EUROFUNG)"/>
    <property type="match status" value="1"/>
</dbReference>
<reference evidence="11 12" key="1">
    <citation type="submission" date="2015-05" db="EMBL/GenBank/DDBJ databases">
        <title>Distinctive expansion of gene families associated with plant cell wall degradation and secondary metabolism in the genomes of grapevine trunk pathogens.</title>
        <authorList>
            <person name="Lawrence D.P."/>
            <person name="Travadon R."/>
            <person name="Rolshausen P.E."/>
            <person name="Baumgartner K."/>
        </authorList>
    </citation>
    <scope>NUCLEOTIDE SEQUENCE [LARGE SCALE GENOMIC DNA]</scope>
    <source>
        <strain evidence="11">DA912</strain>
    </source>
</reference>
<dbReference type="InterPro" id="IPR041371">
    <property type="entry name" value="GH92_N"/>
</dbReference>
<evidence type="ECO:0000256" key="6">
    <source>
        <dbReference type="ARBA" id="ARBA00022989"/>
    </source>
</evidence>
<dbReference type="Pfam" id="PF07971">
    <property type="entry name" value="Glyco_hydro_92"/>
    <property type="match status" value="2"/>
</dbReference>
<feature type="transmembrane region" description="Helical" evidence="8">
    <location>
        <begin position="1635"/>
        <end position="1656"/>
    </location>
</feature>
<dbReference type="Gene3D" id="1.20.1050.60">
    <property type="entry name" value="alpha-1,2-mannosidase"/>
    <property type="match status" value="1"/>
</dbReference>
<dbReference type="SUPFAM" id="SSF90123">
    <property type="entry name" value="ABC transporter transmembrane region"/>
    <property type="match status" value="2"/>
</dbReference>
<evidence type="ECO:0000256" key="8">
    <source>
        <dbReference type="SAM" id="Phobius"/>
    </source>
</evidence>
<dbReference type="Pfam" id="PF17678">
    <property type="entry name" value="Glyco_hydro_92N"/>
    <property type="match status" value="1"/>
</dbReference>
<feature type="transmembrane region" description="Helical" evidence="8">
    <location>
        <begin position="951"/>
        <end position="973"/>
    </location>
</feature>
<keyword evidence="12" id="KW-1185">Reference proteome</keyword>
<dbReference type="Pfam" id="PF00664">
    <property type="entry name" value="ABC_membrane"/>
    <property type="match status" value="1"/>
</dbReference>
<dbReference type="Gene3D" id="1.20.1560.10">
    <property type="entry name" value="ABC transporter type 1, transmembrane domain"/>
    <property type="match status" value="2"/>
</dbReference>
<dbReference type="GO" id="GO:0005524">
    <property type="term" value="F:ATP binding"/>
    <property type="evidence" value="ECO:0007669"/>
    <property type="project" value="UniProtKB-KW"/>
</dbReference>
<feature type="transmembrane region" description="Helical" evidence="8">
    <location>
        <begin position="856"/>
        <end position="879"/>
    </location>
</feature>
<dbReference type="PROSITE" id="PS50893">
    <property type="entry name" value="ABC_TRANSPORTER_2"/>
    <property type="match status" value="2"/>
</dbReference>
<evidence type="ECO:0000256" key="3">
    <source>
        <dbReference type="ARBA" id="ARBA00022692"/>
    </source>
</evidence>
<dbReference type="Gene3D" id="3.40.50.300">
    <property type="entry name" value="P-loop containing nucleotide triphosphate hydrolases"/>
    <property type="match status" value="2"/>
</dbReference>
<evidence type="ECO:0000256" key="1">
    <source>
        <dbReference type="ARBA" id="ARBA00004141"/>
    </source>
</evidence>
<dbReference type="GO" id="GO:0016887">
    <property type="term" value="F:ATP hydrolysis activity"/>
    <property type="evidence" value="ECO:0007669"/>
    <property type="project" value="InterPro"/>
</dbReference>
<feature type="transmembrane region" description="Helical" evidence="8">
    <location>
        <begin position="1555"/>
        <end position="1572"/>
    </location>
</feature>
<dbReference type="EMBL" id="LCUC01000152">
    <property type="protein sequence ID" value="KKY35599.1"/>
    <property type="molecule type" value="Genomic_DNA"/>
</dbReference>
<dbReference type="InterPro" id="IPR044726">
    <property type="entry name" value="ABCC_6TM_D2"/>
</dbReference>
<keyword evidence="2" id="KW-0813">Transport</keyword>
<organism evidence="11 12">
    <name type="scientific">Diaporthe ampelina</name>
    <dbReference type="NCBI Taxonomy" id="1214573"/>
    <lineage>
        <taxon>Eukaryota</taxon>
        <taxon>Fungi</taxon>
        <taxon>Dikarya</taxon>
        <taxon>Ascomycota</taxon>
        <taxon>Pezizomycotina</taxon>
        <taxon>Sordariomycetes</taxon>
        <taxon>Sordariomycetidae</taxon>
        <taxon>Diaporthales</taxon>
        <taxon>Diaporthaceae</taxon>
        <taxon>Diaporthe</taxon>
    </lineage>
</organism>
<dbReference type="InterPro" id="IPR003593">
    <property type="entry name" value="AAA+_ATPase"/>
</dbReference>
<evidence type="ECO:0000259" key="9">
    <source>
        <dbReference type="PROSITE" id="PS50893"/>
    </source>
</evidence>
<keyword evidence="5" id="KW-0067">ATP-binding</keyword>
<dbReference type="GO" id="GO:0030246">
    <property type="term" value="F:carbohydrate binding"/>
    <property type="evidence" value="ECO:0007669"/>
    <property type="project" value="InterPro"/>
</dbReference>
<evidence type="ECO:0000313" key="11">
    <source>
        <dbReference type="EMBL" id="KKY35599.1"/>
    </source>
</evidence>
<dbReference type="CDD" id="cd03250">
    <property type="entry name" value="ABCC_MRP_domain1"/>
    <property type="match status" value="1"/>
</dbReference>
<keyword evidence="6 8" id="KW-1133">Transmembrane helix</keyword>
<dbReference type="GO" id="GO:0140359">
    <property type="term" value="F:ABC-type transporter activity"/>
    <property type="evidence" value="ECO:0007669"/>
    <property type="project" value="InterPro"/>
</dbReference>
<feature type="domain" description="ABC transmembrane type-1" evidence="10">
    <location>
        <begin position="1412"/>
        <end position="1695"/>
    </location>
</feature>
<dbReference type="SUPFAM" id="SSF52540">
    <property type="entry name" value="P-loop containing nucleoside triphosphate hydrolases"/>
    <property type="match status" value="2"/>
</dbReference>
<dbReference type="InterPro" id="IPR014718">
    <property type="entry name" value="GH-type_carb-bd"/>
</dbReference>
<sequence length="1982" mass="217305">MMHVSGTGGDPTYGIVSQTPLLGTLAGVNLGDNRTYWQNRSLERESASVGYFTTTLLNDVKIEIAASNHTSIVRYTFPTRVQNRTFSLPSTPEISQGQTDNDAHVLVDLTHVLPAYQPGTQTYSQNYLQGEIHIRSGPAGPSYYGKASYAGGWPNIGLYDIHFCGNFIVPTDSGLVPSNEYVRAVGTNRVDGAGTLSWQYNLFEPPTEAPEVRSYVDAYTQIGNKMGLAALFSWTPSLAAPNNGSGAVIESKIGVSHISAEQACSYIATEMPDSTSLDGVVEKARSEWESKVFSTVEVVENDSPEAQNDTLKRMLYTALYHSAVLPTDKTGEIPLWTSNDSFPYFDDHYSPTGEEGLGELGGIDWEEAYRAVIKDATVLPDRNADSVTSDGATKDGRGALEDYLSLNYITRNNSRSISRGLEYPQNDFSIWTIAKGLAKADSEQDDLLERSGWWQNQWNLGANKTLEEVGDFTGFPAPRNADGTWNTTNYDPSQCTPSCGWNDDIYEATVWETGFSAAPHDMSKVIESMGGDDAFIRRLDASFLPGFGASRGENNDAGSSIYNPGNEPSFLIPFLYNYVPGYHWKTANQTRAIVDEFYNDQRNGYPGNTDAGAIPSWLVFNLIGFYPVLVHMSFLFCFPDTIAISAFGVANLGLLFLVSKQTGDGAHEARLASAILSAITPIPMAYLSYLEHGRSLRTSLLLNSYLLIIMVLNIVRAPALVLLEAIPKSRWLVSTHEGMSPEEASGLYSLLFMSWVNPLLKLGNEKILDTNDLYSLDSQLSADIQSGNFQKQWLGTQHSPKRRLLVVLLKSISWSLLRPVPSRLAMVAFSFCQPFFIARLIEYLESEPLSNRNTGLGLILASLLIYPGLALSNASFSWLHSRAVSKARSALVTAIFQKMTELDSTHLDTNVLTLMSTDVERITAGGLYPIHDIWANTVEVILASWFLHRQLGAAFIAPILVVSASVVSTSIIAKFAGPAMSKWTQRTEARVRLTTAVVASMKALRISGLSDSTTGLLQNCREDEQRVGSAYRILVVVSITSAFMPMFLAPVATFFWAGRQLSMAEVFSSLSYVALITSPLTQLFQKVPDFLASIACLTRIQEFLALKAKSEYRMFEEHHATEEGSVAISLDDASLGWTEDQKQLKHVSLVIPRSSLTIVTGPVAAGKSTLCKALVGEVPFIEGTITFHQGLPRIGYCDQTPFLTNGSIRANIIGYEPFDNQLYDEVLETVMLKDDLRSLPKADNTLIGSNGISLSGGQRQRVSLARALYLNADVYVLDDCTVGLDRPTADKIVTRLFGPDGFLRRRKATIVWCTHSVQYLHHAGNVIVLDAAGGVAHQGQPEEVLGDKQVMPTLEHGQDKSTQQDIGLDAKLSMDVSSKTEHEDEKDPTRNLNDTSVYAHYFNSFGTLLVCAVLFSGLMWGFFWNAGTLFLRYWADNSFHIPGSQPHINSVYLGIYAILQLCGVIVMGLYVASTDMGMAQVGGSVLHSKAVKALMAAPLQYFTKTDQGVTVNLFSQDINLIDFFLPKTMSNTMLALIASAGQAVVVAIGTPFVALAYPVLLAFLSLLSRFYLKTSRQLRLLDLESKSPLYAQFQDTIHGIASIRALGWVPHYTAQNHAHVDDSLRPAYLLQVSQVWLALVLKLVVATIAVAVTVLATQVVTLSGRAGFVGAGLVSLMEMGNMMNACVHSWIHLEMSLGAVKRLKDFGEKSGSEDKDGEDLRPADTWPERGEIVINGVDASYEEERYKDGGDYRTLALKDIRMSIHAGQKVAVIGRTGSGKSSLILLLLRLLDPTSETEGNITIDGTPLRQIHRATLRQRIIAMPQDMVFLAGGESFKTALDPHSRTSDGECQLALEQVGLWSIIQNAGGLQAEMIKDVFSQGQKQLFSLAIAIIRARLRHKHESKGGILLLDEVTSSMDRETEHTMMDVIKRVFADYTVVAVTHSLESILGFDRVFALGNGRVIKEGVPESFPQEDSSIANA</sequence>
<dbReference type="InterPro" id="IPR050173">
    <property type="entry name" value="ABC_transporter_C-like"/>
</dbReference>
<protein>
    <submittedName>
        <fullName evidence="11">Putative abc multidrug</fullName>
    </submittedName>
</protein>
<evidence type="ECO:0000256" key="2">
    <source>
        <dbReference type="ARBA" id="ARBA00022448"/>
    </source>
</evidence>
<feature type="domain" description="ABC transporter" evidence="9">
    <location>
        <begin position="1128"/>
        <end position="1357"/>
    </location>
</feature>
<dbReference type="PANTHER" id="PTHR24223">
    <property type="entry name" value="ATP-BINDING CASSETTE SUB-FAMILY C"/>
    <property type="match status" value="1"/>
</dbReference>
<keyword evidence="3 8" id="KW-0812">Transmembrane</keyword>
<evidence type="ECO:0000313" key="12">
    <source>
        <dbReference type="Proteomes" id="UP000034680"/>
    </source>
</evidence>
<accession>A0A0G2FNJ8</accession>
<evidence type="ECO:0000256" key="7">
    <source>
        <dbReference type="ARBA" id="ARBA00023136"/>
    </source>
</evidence>
<comment type="caution">
    <text evidence="11">The sequence shown here is derived from an EMBL/GenBank/DDBJ whole genome shotgun (WGS) entry which is preliminary data.</text>
</comment>